<dbReference type="Proteomes" id="UP001303046">
    <property type="component" value="Unassembled WGS sequence"/>
</dbReference>
<sequence>MERGCRWFALGEIVASYSCVKTTSNTDSSVRGYARNGEVETAAGIEVGSWRTAEMGGGREDPCTIPTATLHREASSAAAFATVRASCRFDATMHA</sequence>
<accession>A0ABR1E4P0</accession>
<dbReference type="EMBL" id="JAVFWL010000005">
    <property type="protein sequence ID" value="KAK6757657.1"/>
    <property type="molecule type" value="Genomic_DNA"/>
</dbReference>
<protein>
    <submittedName>
        <fullName evidence="1">Uncharacterized protein</fullName>
    </submittedName>
</protein>
<comment type="caution">
    <text evidence="1">The sequence shown here is derived from an EMBL/GenBank/DDBJ whole genome shotgun (WGS) entry which is preliminary data.</text>
</comment>
<name>A0ABR1E4P0_NECAM</name>
<proteinExistence type="predicted"/>
<evidence type="ECO:0000313" key="2">
    <source>
        <dbReference type="Proteomes" id="UP001303046"/>
    </source>
</evidence>
<gene>
    <name evidence="1" type="primary">Necator_chrV.g20250</name>
    <name evidence="1" type="ORF">RB195_015458</name>
</gene>
<reference evidence="1 2" key="1">
    <citation type="submission" date="2023-08" db="EMBL/GenBank/DDBJ databases">
        <title>A Necator americanus chromosomal reference genome.</title>
        <authorList>
            <person name="Ilik V."/>
            <person name="Petrzelkova K.J."/>
            <person name="Pardy F."/>
            <person name="Fuh T."/>
            <person name="Niatou-Singa F.S."/>
            <person name="Gouil Q."/>
            <person name="Baker L."/>
            <person name="Ritchie M.E."/>
            <person name="Jex A.R."/>
            <person name="Gazzola D."/>
            <person name="Li H."/>
            <person name="Toshio Fujiwara R."/>
            <person name="Zhan B."/>
            <person name="Aroian R.V."/>
            <person name="Pafco B."/>
            <person name="Schwarz E.M."/>
        </authorList>
    </citation>
    <scope>NUCLEOTIDE SEQUENCE [LARGE SCALE GENOMIC DNA]</scope>
    <source>
        <strain evidence="1 2">Aroian</strain>
        <tissue evidence="1">Whole animal</tissue>
    </source>
</reference>
<keyword evidence="2" id="KW-1185">Reference proteome</keyword>
<evidence type="ECO:0000313" key="1">
    <source>
        <dbReference type="EMBL" id="KAK6757657.1"/>
    </source>
</evidence>
<organism evidence="1 2">
    <name type="scientific">Necator americanus</name>
    <name type="common">Human hookworm</name>
    <dbReference type="NCBI Taxonomy" id="51031"/>
    <lineage>
        <taxon>Eukaryota</taxon>
        <taxon>Metazoa</taxon>
        <taxon>Ecdysozoa</taxon>
        <taxon>Nematoda</taxon>
        <taxon>Chromadorea</taxon>
        <taxon>Rhabditida</taxon>
        <taxon>Rhabditina</taxon>
        <taxon>Rhabditomorpha</taxon>
        <taxon>Strongyloidea</taxon>
        <taxon>Ancylostomatidae</taxon>
        <taxon>Bunostominae</taxon>
        <taxon>Necator</taxon>
    </lineage>
</organism>